<gene>
    <name evidence="2" type="ORF">F9L06_11615</name>
</gene>
<reference evidence="2 3" key="1">
    <citation type="submission" date="2019-09" db="EMBL/GenBank/DDBJ databases">
        <title>Taxonomic organization of the family Brucellaceae based on a phylogenomic approach.</title>
        <authorList>
            <person name="Leclercq S."/>
            <person name="Cloeckaert A."/>
            <person name="Zygmunt M.S."/>
        </authorList>
    </citation>
    <scope>NUCLEOTIDE SEQUENCE [LARGE SCALE GENOMIC DNA]</scope>
    <source>
        <strain evidence="2 3">CCUG 34461</strain>
    </source>
</reference>
<proteinExistence type="predicted"/>
<sequence length="212" mass="24728">MSVTVEQLKNEKIALESQLHQIKDRRIEATLTGTEFSEYSDIESISYRISVIDEAIDVAEKREQEQREREQKELRKQQRQEQKERARSIADRGMKQIKKAEAAAKALARELSELTAIFEERRLEQHKANGTTDEITIDNDEIRVSELIEGLFGTIFDPRTSDRRKYGRFYWASIGVENWSDVYEPIFTNWAQGIENTVDRQAREAGEIDDDE</sequence>
<organism evidence="2 3">
    <name type="scientific">Brucella anthropi</name>
    <name type="common">Ochrobactrum anthropi</name>
    <dbReference type="NCBI Taxonomy" id="529"/>
    <lineage>
        <taxon>Bacteria</taxon>
        <taxon>Pseudomonadati</taxon>
        <taxon>Pseudomonadota</taxon>
        <taxon>Alphaproteobacteria</taxon>
        <taxon>Hyphomicrobiales</taxon>
        <taxon>Brucellaceae</taxon>
        <taxon>Brucella/Ochrobactrum group</taxon>
        <taxon>Brucella</taxon>
    </lineage>
</organism>
<dbReference type="Proteomes" id="UP000441102">
    <property type="component" value="Unassembled WGS sequence"/>
</dbReference>
<feature type="region of interest" description="Disordered" evidence="1">
    <location>
        <begin position="63"/>
        <end position="92"/>
    </location>
</feature>
<comment type="caution">
    <text evidence="2">The sequence shown here is derived from an EMBL/GenBank/DDBJ whole genome shotgun (WGS) entry which is preliminary data.</text>
</comment>
<evidence type="ECO:0000313" key="3">
    <source>
        <dbReference type="Proteomes" id="UP000441102"/>
    </source>
</evidence>
<name>A0A6I0DV36_BRUAN</name>
<evidence type="ECO:0000313" key="2">
    <source>
        <dbReference type="EMBL" id="KAB2799226.1"/>
    </source>
</evidence>
<accession>A0A6I0DV36</accession>
<evidence type="ECO:0000256" key="1">
    <source>
        <dbReference type="SAM" id="MobiDB-lite"/>
    </source>
</evidence>
<dbReference type="RefSeq" id="WP_151576575.1">
    <property type="nucleotide sequence ID" value="NZ_WBWX01000003.1"/>
</dbReference>
<dbReference type="EMBL" id="WBWX01000003">
    <property type="protein sequence ID" value="KAB2799226.1"/>
    <property type="molecule type" value="Genomic_DNA"/>
</dbReference>
<protein>
    <submittedName>
        <fullName evidence="2">Uncharacterized protein</fullName>
    </submittedName>
</protein>
<dbReference type="AlphaFoldDB" id="A0A6I0DV36"/>